<keyword evidence="2" id="KW-1185">Reference proteome</keyword>
<comment type="caution">
    <text evidence="1">The sequence shown here is derived from an EMBL/GenBank/DDBJ whole genome shotgun (WGS) entry which is preliminary data.</text>
</comment>
<gene>
    <name evidence="1" type="ORF">GX51_04787</name>
</gene>
<dbReference type="Proteomes" id="UP000224080">
    <property type="component" value="Unassembled WGS sequence"/>
</dbReference>
<dbReference type="EMBL" id="PDNC01000062">
    <property type="protein sequence ID" value="PGH02213.1"/>
    <property type="molecule type" value="Genomic_DNA"/>
</dbReference>
<name>A0A2B7X084_9EURO</name>
<accession>A0A2B7X084</accession>
<protein>
    <submittedName>
        <fullName evidence="1">Uncharacterized protein</fullName>
    </submittedName>
</protein>
<dbReference type="OrthoDB" id="4203051at2759"/>
<evidence type="ECO:0000313" key="1">
    <source>
        <dbReference type="EMBL" id="PGH02213.1"/>
    </source>
</evidence>
<reference evidence="1 2" key="1">
    <citation type="submission" date="2017-10" db="EMBL/GenBank/DDBJ databases">
        <title>Comparative genomics in systemic dimorphic fungi from Ajellomycetaceae.</title>
        <authorList>
            <person name="Munoz J.F."/>
            <person name="Mcewen J.G."/>
            <person name="Clay O.K."/>
            <person name="Cuomo C.A."/>
        </authorList>
    </citation>
    <scope>NUCLEOTIDE SEQUENCE [LARGE SCALE GENOMIC DNA]</scope>
    <source>
        <strain evidence="1 2">UAMH130</strain>
    </source>
</reference>
<dbReference type="AlphaFoldDB" id="A0A2B7X084"/>
<sequence length="76" mass="8460">MTAPEEWEEGGGGSERMFRAIHDEGVLLSHQGDVKVLNCDNEVVLRLEAEFVLLRKSLCALSKSKLYPAEAFFFSG</sequence>
<proteinExistence type="predicted"/>
<organism evidence="1 2">
    <name type="scientific">Blastomyces parvus</name>
    <dbReference type="NCBI Taxonomy" id="2060905"/>
    <lineage>
        <taxon>Eukaryota</taxon>
        <taxon>Fungi</taxon>
        <taxon>Dikarya</taxon>
        <taxon>Ascomycota</taxon>
        <taxon>Pezizomycotina</taxon>
        <taxon>Eurotiomycetes</taxon>
        <taxon>Eurotiomycetidae</taxon>
        <taxon>Onygenales</taxon>
        <taxon>Ajellomycetaceae</taxon>
        <taxon>Blastomyces</taxon>
    </lineage>
</organism>
<evidence type="ECO:0000313" key="2">
    <source>
        <dbReference type="Proteomes" id="UP000224080"/>
    </source>
</evidence>
<dbReference type="STRING" id="2060905.A0A2B7X084"/>